<dbReference type="EMBL" id="BPFZ01000001">
    <property type="protein sequence ID" value="GIU66007.1"/>
    <property type="molecule type" value="Genomic_DNA"/>
</dbReference>
<comment type="subcellular location">
    <subcellularLocation>
        <location evidence="1">Cell outer membrane</location>
    </subcellularLocation>
</comment>
<proteinExistence type="inferred from homology"/>
<dbReference type="HAMAP" id="MF_01411">
    <property type="entry name" value="LPS_assembly_LptD"/>
    <property type="match status" value="1"/>
</dbReference>
<dbReference type="InterPro" id="IPR007543">
    <property type="entry name" value="LptD_C"/>
</dbReference>
<keyword evidence="1" id="KW-0998">Cell outer membrane</keyword>
<accession>A0ABQ4PSM6</accession>
<dbReference type="Proteomes" id="UP001161064">
    <property type="component" value="Unassembled WGS sequence"/>
</dbReference>
<keyword evidence="5" id="KW-1185">Reference proteome</keyword>
<dbReference type="InterPro" id="IPR050218">
    <property type="entry name" value="LptD"/>
</dbReference>
<organism evidence="4 5">
    <name type="scientific">Candidatus Phycosocius spiralis</name>
    <dbReference type="NCBI Taxonomy" id="2815099"/>
    <lineage>
        <taxon>Bacteria</taxon>
        <taxon>Pseudomonadati</taxon>
        <taxon>Pseudomonadota</taxon>
        <taxon>Alphaproteobacteria</taxon>
        <taxon>Caulobacterales</taxon>
        <taxon>Caulobacterales incertae sedis</taxon>
        <taxon>Candidatus Phycosocius</taxon>
    </lineage>
</organism>
<evidence type="ECO:0000256" key="2">
    <source>
        <dbReference type="SAM" id="MobiDB-lite"/>
    </source>
</evidence>
<comment type="subunit">
    <text evidence="1">Component of the lipopolysaccharide transport and assembly complex.</text>
</comment>
<evidence type="ECO:0000313" key="4">
    <source>
        <dbReference type="EMBL" id="GIU66007.1"/>
    </source>
</evidence>
<evidence type="ECO:0000313" key="5">
    <source>
        <dbReference type="Proteomes" id="UP001161064"/>
    </source>
</evidence>
<dbReference type="InterPro" id="IPR020889">
    <property type="entry name" value="LipoPS_assembly_LptD"/>
</dbReference>
<dbReference type="PANTHER" id="PTHR30189:SF1">
    <property type="entry name" value="LPS-ASSEMBLY PROTEIN LPTD"/>
    <property type="match status" value="1"/>
</dbReference>
<sequence precursor="true">MSRVMHHHLLVLSLTNLLVPDLAQAQSNPPLTSPTLASSTPAPSNQTSSNLAQIDDPVLLEADSVEQGDEAGVFMAKGNVTAKHKGRTVQADQIIYNQKTGVVTASGHVKVFNADGSSTFADELSLEDDLSTAVIGSFASRFADGSTLAANAAVSRKGDRKYLSQAVFTACSICTIGHSKPSWIIRARRAMQNERAQLVSYNDVVFEVKGVPVIYVPYFAHSDPSVGRRSGVLQPKPGETSRNGYFVEIPYLQVLDPYSDLTLTPLISQYINPVLLLDYRRKFYSGSLDLSGSITREKFFGKRGEKIGTADWRSHLYGNGSFKINDLWKWGFTAETASDDLYLFRYRFGETSPQSGLIRPQPSRLMSQIYLEAQGGHFYARTLSAAFQDLIPGDRRKNVPKIVPLIDGTHQWLIGPMHGRLDVSGTAVSLQRSEGRLDSIRANLGANWRGSQIIAGGVVFEPSAFLRGDYFNYSAGTNSGPIADNPLPAETFGRAVGSASLELKWPLFRAGKDLNWNLEPQFSLTTASQDRQKDRIRVEDAQGFEMDATSVMRPLGAAGTDLWEPGNRLSLGVRTGFDLKPPQSSAVPPLRATAFLGRRIRAQDSLNFSRASNLDKKLSDWVTDFSIENGAYASLNGRFRIDADTGKITHSEASGRLKVWRAEGTLRYHDFAKFSADPTRANKELQGTFTLELTKNIKLMGTLFRDLNSNTNLRWASGLAYHDDCTDVRVFYEEIGTQNRFIEPSYSIRFQIAFRTLGELSDGPFN</sequence>
<reference evidence="4" key="2">
    <citation type="journal article" date="2023" name="ISME Commun">
        <title>Characterization of a bloom-associated alphaproteobacterial lineage, 'Candidatus Phycosocius': insights into freshwater algal-bacterial interactions.</title>
        <authorList>
            <person name="Tanabe Y."/>
            <person name="Yamaguchi H."/>
            <person name="Yoshida M."/>
            <person name="Kai A."/>
            <person name="Okazaki Y."/>
        </authorList>
    </citation>
    <scope>NUCLEOTIDE SEQUENCE</scope>
    <source>
        <strain evidence="4">BOTRYCO-1</strain>
    </source>
</reference>
<feature type="chain" id="PRO_5044910401" description="LPS-assembly protein LptD" evidence="1">
    <location>
        <begin position="26"/>
        <end position="766"/>
    </location>
</feature>
<keyword evidence="1" id="KW-0732">Signal</keyword>
<name>A0ABQ4PSM6_9PROT</name>
<evidence type="ECO:0000256" key="1">
    <source>
        <dbReference type="HAMAP-Rule" id="MF_01411"/>
    </source>
</evidence>
<feature type="signal peptide" evidence="1">
    <location>
        <begin position="1"/>
        <end position="25"/>
    </location>
</feature>
<comment type="function">
    <text evidence="1">Involved in the assembly of lipopolysaccharide (LPS) at the surface of the outer membrane.</text>
</comment>
<gene>
    <name evidence="1 4" type="primary">lptD</name>
    <name evidence="4" type="ORF">PsB1_0161</name>
</gene>
<keyword evidence="1" id="KW-0472">Membrane</keyword>
<protein>
    <recommendedName>
        <fullName evidence="1">LPS-assembly protein LptD</fullName>
    </recommendedName>
</protein>
<reference evidence="4" key="1">
    <citation type="submission" date="2021-05" db="EMBL/GenBank/DDBJ databases">
        <authorList>
            <person name="Tanabe Y."/>
        </authorList>
    </citation>
    <scope>NUCLEOTIDE SEQUENCE</scope>
    <source>
        <strain evidence="4">BOTRYCO-1</strain>
    </source>
</reference>
<comment type="caution">
    <text evidence="1">Lacks conserved residue(s) required for the propagation of feature annotation.</text>
</comment>
<comment type="caution">
    <text evidence="4">The sequence shown here is derived from an EMBL/GenBank/DDBJ whole genome shotgun (WGS) entry which is preliminary data.</text>
</comment>
<feature type="domain" description="LptD C-terminal" evidence="3">
    <location>
        <begin position="313"/>
        <end position="696"/>
    </location>
</feature>
<dbReference type="PANTHER" id="PTHR30189">
    <property type="entry name" value="LPS-ASSEMBLY PROTEIN"/>
    <property type="match status" value="1"/>
</dbReference>
<dbReference type="Gene3D" id="2.60.450.10">
    <property type="entry name" value="Lipopolysaccharide (LPS) transport protein A like domain"/>
    <property type="match status" value="1"/>
</dbReference>
<evidence type="ECO:0000259" key="3">
    <source>
        <dbReference type="Pfam" id="PF04453"/>
    </source>
</evidence>
<dbReference type="Pfam" id="PF04453">
    <property type="entry name" value="LptD"/>
    <property type="match status" value="1"/>
</dbReference>
<dbReference type="RefSeq" id="WP_284358477.1">
    <property type="nucleotide sequence ID" value="NZ_BPFZ01000001.1"/>
</dbReference>
<feature type="region of interest" description="Disordered" evidence="2">
    <location>
        <begin position="27"/>
        <end position="50"/>
    </location>
</feature>
<comment type="similarity">
    <text evidence="1">Belongs to the LptD family.</text>
</comment>
<feature type="compositionally biased region" description="Low complexity" evidence="2">
    <location>
        <begin position="27"/>
        <end position="45"/>
    </location>
</feature>